<evidence type="ECO:0000259" key="1">
    <source>
        <dbReference type="PROSITE" id="PS50828"/>
    </source>
</evidence>
<sequence length="413" mass="47493">MSANRDHELSLLREMFPESSIASLNNALASANNDLELALSILLSESNQDEEEFLHKDPLIELYDILPELQHDVIRKYYTQNNESVPETIDALLNQQNHGENSNKNNAWHTKPKLEEIIHFTNVDDSVARKLFFKNSMNVIATIVYIINNKINVNLVENKTIAKPVQGQKIGGRVQFGHGLAHAAFPASTKPNCQPKPYSNENVKCNFIYNEQAPEVIELNKMLNENLEIREINPHFLKNCLDYYNGNLTKVLDLAILIIDKKATKLTYNQKKLFEDGFQIVEPRKSRRVYNHTNSRLSPVSKNDVQLENKIFETYTLDFHGYLPQQAVSELDKALNIWWDYEMSQRELNSKNLNGTNACCVKSLRVITGRGLHSLNGISKVRQKVQKHIDSLNFVYWEEPSYFIIYGKKISSK</sequence>
<dbReference type="AlphaFoldDB" id="H2AUD9"/>
<dbReference type="FunCoup" id="H2AUD9">
    <property type="interactions" value="22"/>
</dbReference>
<accession>H2AUD9</accession>
<dbReference type="HOGENOM" id="CLU_590497_0_0_1"/>
<dbReference type="GO" id="GO:0031593">
    <property type="term" value="F:polyubiquitin modification-dependent protein binding"/>
    <property type="evidence" value="ECO:0007669"/>
    <property type="project" value="EnsemblFungi"/>
</dbReference>
<dbReference type="SMART" id="SM00463">
    <property type="entry name" value="SMR"/>
    <property type="match status" value="1"/>
</dbReference>
<dbReference type="GO" id="GO:0004521">
    <property type="term" value="F:RNA endonuclease activity"/>
    <property type="evidence" value="ECO:0007669"/>
    <property type="project" value="EnsemblFungi"/>
</dbReference>
<organism evidence="2 3">
    <name type="scientific">Kazachstania africana (strain ATCC 22294 / BCRC 22015 / CBS 2517 / CECT 1963 / NBRC 1671 / NRRL Y-8276)</name>
    <name type="common">Yeast</name>
    <name type="synonym">Kluyveromyces africanus</name>
    <dbReference type="NCBI Taxonomy" id="1071382"/>
    <lineage>
        <taxon>Eukaryota</taxon>
        <taxon>Fungi</taxon>
        <taxon>Dikarya</taxon>
        <taxon>Ascomycota</taxon>
        <taxon>Saccharomycotina</taxon>
        <taxon>Saccharomycetes</taxon>
        <taxon>Saccharomycetales</taxon>
        <taxon>Saccharomycetaceae</taxon>
        <taxon>Kazachstania</taxon>
    </lineage>
</organism>
<dbReference type="GO" id="GO:0005634">
    <property type="term" value="C:nucleus"/>
    <property type="evidence" value="ECO:0007669"/>
    <property type="project" value="TreeGrafter"/>
</dbReference>
<proteinExistence type="predicted"/>
<dbReference type="PANTHER" id="PTHR46535">
    <property type="entry name" value="NEDD4-BINDING PROTEIN 2"/>
    <property type="match status" value="1"/>
</dbReference>
<dbReference type="RefSeq" id="XP_003957124.1">
    <property type="nucleotide sequence ID" value="XM_003957075.1"/>
</dbReference>
<dbReference type="Proteomes" id="UP000005220">
    <property type="component" value="Chromosome 4"/>
</dbReference>
<dbReference type="eggNOG" id="KOG2401">
    <property type="taxonomic scope" value="Eukaryota"/>
</dbReference>
<gene>
    <name evidence="2" type="primary">KAFR0D03410</name>
    <name evidence="2" type="ORF">KAFR_0D03410</name>
</gene>
<dbReference type="PANTHER" id="PTHR46535:SF1">
    <property type="entry name" value="NEDD4-BINDING PROTEIN 2"/>
    <property type="match status" value="1"/>
</dbReference>
<dbReference type="Gene3D" id="1.10.8.10">
    <property type="entry name" value="DNA helicase RuvA subunit, C-terminal domain"/>
    <property type="match status" value="1"/>
</dbReference>
<evidence type="ECO:0000313" key="3">
    <source>
        <dbReference type="Proteomes" id="UP000005220"/>
    </source>
</evidence>
<dbReference type="KEGG" id="kaf:KAFR_0D03410"/>
<dbReference type="Gene3D" id="3.30.1370.110">
    <property type="match status" value="1"/>
</dbReference>
<dbReference type="GO" id="GO:0043130">
    <property type="term" value="F:ubiquitin binding"/>
    <property type="evidence" value="ECO:0007669"/>
    <property type="project" value="EnsemblFungi"/>
</dbReference>
<dbReference type="GO" id="GO:0072344">
    <property type="term" value="P:rescue of stalled ribosome"/>
    <property type="evidence" value="ECO:0007669"/>
    <property type="project" value="EnsemblFungi"/>
</dbReference>
<keyword evidence="3" id="KW-1185">Reference proteome</keyword>
<feature type="domain" description="Smr" evidence="1">
    <location>
        <begin position="317"/>
        <end position="413"/>
    </location>
</feature>
<dbReference type="GO" id="GO:0022626">
    <property type="term" value="C:cytosolic ribosome"/>
    <property type="evidence" value="ECO:0007669"/>
    <property type="project" value="EnsemblFungi"/>
</dbReference>
<dbReference type="InterPro" id="IPR002625">
    <property type="entry name" value="Smr_dom"/>
</dbReference>
<name>H2AUD9_KAZAF</name>
<dbReference type="InParanoid" id="H2AUD9"/>
<dbReference type="OrthoDB" id="4080456at2759"/>
<dbReference type="PROSITE" id="PS50828">
    <property type="entry name" value="SMR"/>
    <property type="match status" value="1"/>
</dbReference>
<dbReference type="STRING" id="1071382.H2AUD9"/>
<dbReference type="GeneID" id="13882234"/>
<reference evidence="2 3" key="1">
    <citation type="journal article" date="2011" name="Proc. Natl. Acad. Sci. U.S.A.">
        <title>Evolutionary erosion of yeast sex chromosomes by mating-type switching accidents.</title>
        <authorList>
            <person name="Gordon J.L."/>
            <person name="Armisen D."/>
            <person name="Proux-Wera E."/>
            <person name="Oheigeartaigh S.S."/>
            <person name="Byrne K.P."/>
            <person name="Wolfe K.H."/>
        </authorList>
    </citation>
    <scope>NUCLEOTIDE SEQUENCE [LARGE SCALE GENOMIC DNA]</scope>
    <source>
        <strain evidence="3">ATCC 22294 / BCRC 22015 / CBS 2517 / CECT 1963 / NBRC 1671 / NRRL Y-8276</strain>
    </source>
</reference>
<dbReference type="GO" id="GO:0070966">
    <property type="term" value="P:nuclear-transcribed mRNA catabolic process, no-go decay"/>
    <property type="evidence" value="ECO:0007669"/>
    <property type="project" value="EnsemblFungi"/>
</dbReference>
<protein>
    <recommendedName>
        <fullName evidence="1">Smr domain-containing protein</fullName>
    </recommendedName>
</protein>
<dbReference type="SUPFAM" id="SSF160443">
    <property type="entry name" value="SMR domain-like"/>
    <property type="match status" value="1"/>
</dbReference>
<dbReference type="CDD" id="cd14279">
    <property type="entry name" value="CUE"/>
    <property type="match status" value="2"/>
</dbReference>
<dbReference type="EMBL" id="HE650824">
    <property type="protein sequence ID" value="CCF57989.1"/>
    <property type="molecule type" value="Genomic_DNA"/>
</dbReference>
<dbReference type="InterPro" id="IPR052772">
    <property type="entry name" value="Endo/PolyKinase_Domain-Protein"/>
</dbReference>
<dbReference type="InterPro" id="IPR036063">
    <property type="entry name" value="Smr_dom_sf"/>
</dbReference>
<evidence type="ECO:0000313" key="2">
    <source>
        <dbReference type="EMBL" id="CCF57989.1"/>
    </source>
</evidence>